<name>A0A5A7NMM3_9MICC</name>
<reference evidence="1 2" key="1">
    <citation type="submission" date="2019-09" db="EMBL/GenBank/DDBJ databases">
        <title>Arthrobacter zafarii sp. nov., a moderately thermotolerant and halotolerant actinobacterium isolated from Cholistan desert soil of Pakistan.</title>
        <authorList>
            <person name="Amin A."/>
            <person name="Ahmed I."/>
            <person name="Khalid N."/>
            <person name="Schumann P."/>
            <person name="Busse H.J."/>
            <person name="Khan I.U."/>
            <person name="Li S."/>
            <person name="Li W.J."/>
        </authorList>
    </citation>
    <scope>NUCLEOTIDE SEQUENCE [LARGE SCALE GENOMIC DNA]</scope>
    <source>
        <strain evidence="1 2">NCCP-1664</strain>
    </source>
</reference>
<dbReference type="Proteomes" id="UP000325307">
    <property type="component" value="Unassembled WGS sequence"/>
</dbReference>
<accession>A0A5A7NMM3</accession>
<evidence type="ECO:0000313" key="1">
    <source>
        <dbReference type="EMBL" id="GER21746.1"/>
    </source>
</evidence>
<keyword evidence="2" id="KW-1185">Reference proteome</keyword>
<sequence>MNSVTGGLSHEGVSYHPRTRSPVAAFRPFLTVPNATVPHPGGGMARGRGKGTAQARMKMHVALAESMPVRLTDWIMYQQVRPGVAPVSSQL</sequence>
<protein>
    <submittedName>
        <fullName evidence="1">Uncharacterized protein</fullName>
    </submittedName>
</protein>
<gene>
    <name evidence="1" type="ORF">NCCP1664_02430</name>
</gene>
<dbReference type="EMBL" id="BKDJ01000001">
    <property type="protein sequence ID" value="GER21746.1"/>
    <property type="molecule type" value="Genomic_DNA"/>
</dbReference>
<evidence type="ECO:0000313" key="2">
    <source>
        <dbReference type="Proteomes" id="UP000325307"/>
    </source>
</evidence>
<proteinExistence type="predicted"/>
<organism evidence="1 2">
    <name type="scientific">Zafaria cholistanensis</name>
    <dbReference type="NCBI Taxonomy" id="1682741"/>
    <lineage>
        <taxon>Bacteria</taxon>
        <taxon>Bacillati</taxon>
        <taxon>Actinomycetota</taxon>
        <taxon>Actinomycetes</taxon>
        <taxon>Micrococcales</taxon>
        <taxon>Micrococcaceae</taxon>
        <taxon>Zafaria</taxon>
    </lineage>
</organism>
<comment type="caution">
    <text evidence="1">The sequence shown here is derived from an EMBL/GenBank/DDBJ whole genome shotgun (WGS) entry which is preliminary data.</text>
</comment>
<dbReference type="AlphaFoldDB" id="A0A5A7NMM3"/>